<feature type="transmembrane region" description="Helical" evidence="7">
    <location>
        <begin position="347"/>
        <end position="373"/>
    </location>
</feature>
<sequence>MLSSFSKNIQTTLVTSFFSSLVYACTIPYLIIYLAGLFSPELLGILVMINVVSSFLAGIIGGYLADNFQRKKILMIFQNLYGVSLFVVALNFTGILSHHFWLIGGYLICGITYNLYYSAFDAVLLDSTVPAERKKVYQLEYWSFNLSMALGASIAGFLFKYYLFYLFFGAALLQFAVSAFLQKNLSYKNSVSHTKGKTIFHDLFTNYYIAAKDKRWVILILGIALYSAAEFSLQNYTGIRLSKEFEPITLFSVNIDGVRMLSILQVINTIMVVFFTFIVSRITEKKTERTVIIVGLLIYISGYGLMASANSIYLLIPLTILATFGELASAPILTARQVDLIPEDKQASYLSFGSLSFQISQLIAAVGLTLGGYLTASLISGYIIILGVAGIYFVVSSLYDVKKSTY</sequence>
<protein>
    <submittedName>
        <fullName evidence="9">MFS transporter, DHA1 family, multidrug resistance protein B</fullName>
    </submittedName>
</protein>
<dbReference type="OrthoDB" id="9793283at2"/>
<dbReference type="InterPro" id="IPR020846">
    <property type="entry name" value="MFS_dom"/>
</dbReference>
<keyword evidence="10" id="KW-1185">Reference proteome</keyword>
<gene>
    <name evidence="9" type="ORF">SAMN05878443_0976</name>
</gene>
<dbReference type="PANTHER" id="PTHR23517">
    <property type="entry name" value="RESISTANCE PROTEIN MDTM, PUTATIVE-RELATED-RELATED"/>
    <property type="match status" value="1"/>
</dbReference>
<dbReference type="PROSITE" id="PS51257">
    <property type="entry name" value="PROKAR_LIPOPROTEIN"/>
    <property type="match status" value="1"/>
</dbReference>
<organism evidence="9 10">
    <name type="scientific">Carnobacterium alterfunditum</name>
    <dbReference type="NCBI Taxonomy" id="28230"/>
    <lineage>
        <taxon>Bacteria</taxon>
        <taxon>Bacillati</taxon>
        <taxon>Bacillota</taxon>
        <taxon>Bacilli</taxon>
        <taxon>Lactobacillales</taxon>
        <taxon>Carnobacteriaceae</taxon>
        <taxon>Carnobacterium</taxon>
    </lineage>
</organism>
<comment type="subcellular location">
    <subcellularLocation>
        <location evidence="1">Cell membrane</location>
        <topology evidence="1">Multi-pass membrane protein</topology>
    </subcellularLocation>
</comment>
<reference evidence="10" key="1">
    <citation type="submission" date="2016-11" db="EMBL/GenBank/DDBJ databases">
        <authorList>
            <person name="Varghese N."/>
            <person name="Submissions S."/>
        </authorList>
    </citation>
    <scope>NUCLEOTIDE SEQUENCE [LARGE SCALE GENOMIC DNA]</scope>
    <source>
        <strain evidence="10">313</strain>
    </source>
</reference>
<evidence type="ECO:0000313" key="9">
    <source>
        <dbReference type="EMBL" id="SIO01587.1"/>
    </source>
</evidence>
<feature type="transmembrane region" description="Helical" evidence="7">
    <location>
        <begin position="257"/>
        <end position="278"/>
    </location>
</feature>
<dbReference type="Pfam" id="PF07690">
    <property type="entry name" value="MFS_1"/>
    <property type="match status" value="2"/>
</dbReference>
<dbReference type="RefSeq" id="WP_034547771.1">
    <property type="nucleotide sequence ID" value="NZ_FSRN01000001.1"/>
</dbReference>
<proteinExistence type="predicted"/>
<feature type="transmembrane region" description="Helical" evidence="7">
    <location>
        <begin position="216"/>
        <end position="237"/>
    </location>
</feature>
<dbReference type="Proteomes" id="UP000184758">
    <property type="component" value="Unassembled WGS sequence"/>
</dbReference>
<keyword evidence="5 7" id="KW-1133">Transmembrane helix</keyword>
<accession>A0A1N6G275</accession>
<dbReference type="EMBL" id="FSRN01000001">
    <property type="protein sequence ID" value="SIO01587.1"/>
    <property type="molecule type" value="Genomic_DNA"/>
</dbReference>
<feature type="transmembrane region" description="Helical" evidence="7">
    <location>
        <begin position="141"/>
        <end position="158"/>
    </location>
</feature>
<evidence type="ECO:0000256" key="6">
    <source>
        <dbReference type="ARBA" id="ARBA00023136"/>
    </source>
</evidence>
<feature type="transmembrane region" description="Helical" evidence="7">
    <location>
        <begin position="379"/>
        <end position="399"/>
    </location>
</feature>
<feature type="transmembrane region" description="Helical" evidence="7">
    <location>
        <begin position="12"/>
        <end position="36"/>
    </location>
</feature>
<dbReference type="InterPro" id="IPR050171">
    <property type="entry name" value="MFS_Transporters"/>
</dbReference>
<evidence type="ECO:0000259" key="8">
    <source>
        <dbReference type="PROSITE" id="PS50850"/>
    </source>
</evidence>
<evidence type="ECO:0000256" key="1">
    <source>
        <dbReference type="ARBA" id="ARBA00004651"/>
    </source>
</evidence>
<dbReference type="PROSITE" id="PS50850">
    <property type="entry name" value="MFS"/>
    <property type="match status" value="1"/>
</dbReference>
<evidence type="ECO:0000256" key="3">
    <source>
        <dbReference type="ARBA" id="ARBA00022475"/>
    </source>
</evidence>
<dbReference type="SUPFAM" id="SSF103473">
    <property type="entry name" value="MFS general substrate transporter"/>
    <property type="match status" value="1"/>
</dbReference>
<feature type="transmembrane region" description="Helical" evidence="7">
    <location>
        <begin position="312"/>
        <end position="335"/>
    </location>
</feature>
<keyword evidence="6 7" id="KW-0472">Membrane</keyword>
<keyword evidence="2" id="KW-0813">Transport</keyword>
<dbReference type="eggNOG" id="COG2211">
    <property type="taxonomic scope" value="Bacteria"/>
</dbReference>
<name>A0A1N6G275_9LACT</name>
<evidence type="ECO:0000256" key="4">
    <source>
        <dbReference type="ARBA" id="ARBA00022692"/>
    </source>
</evidence>
<dbReference type="GO" id="GO:0022857">
    <property type="term" value="F:transmembrane transporter activity"/>
    <property type="evidence" value="ECO:0007669"/>
    <property type="project" value="InterPro"/>
</dbReference>
<evidence type="ECO:0000256" key="2">
    <source>
        <dbReference type="ARBA" id="ARBA00022448"/>
    </source>
</evidence>
<feature type="transmembrane region" description="Helical" evidence="7">
    <location>
        <begin position="100"/>
        <end position="120"/>
    </location>
</feature>
<dbReference type="InterPro" id="IPR011701">
    <property type="entry name" value="MFS"/>
</dbReference>
<dbReference type="AlphaFoldDB" id="A0A1N6G275"/>
<dbReference type="GO" id="GO:0005886">
    <property type="term" value="C:plasma membrane"/>
    <property type="evidence" value="ECO:0007669"/>
    <property type="project" value="UniProtKB-SubCell"/>
</dbReference>
<feature type="transmembrane region" description="Helical" evidence="7">
    <location>
        <begin position="76"/>
        <end position="94"/>
    </location>
</feature>
<feature type="domain" description="Major facilitator superfamily (MFS) profile" evidence="8">
    <location>
        <begin position="1"/>
        <end position="405"/>
    </location>
</feature>
<feature type="transmembrane region" description="Helical" evidence="7">
    <location>
        <begin position="42"/>
        <end position="64"/>
    </location>
</feature>
<keyword evidence="3" id="KW-1003">Cell membrane</keyword>
<evidence type="ECO:0000256" key="7">
    <source>
        <dbReference type="SAM" id="Phobius"/>
    </source>
</evidence>
<dbReference type="InterPro" id="IPR036259">
    <property type="entry name" value="MFS_trans_sf"/>
</dbReference>
<feature type="transmembrane region" description="Helical" evidence="7">
    <location>
        <begin position="290"/>
        <end position="306"/>
    </location>
</feature>
<dbReference type="PANTHER" id="PTHR23517:SF3">
    <property type="entry name" value="INTEGRAL MEMBRANE TRANSPORT PROTEIN"/>
    <property type="match status" value="1"/>
</dbReference>
<dbReference type="Gene3D" id="1.20.1250.20">
    <property type="entry name" value="MFS general substrate transporter like domains"/>
    <property type="match status" value="1"/>
</dbReference>
<evidence type="ECO:0000313" key="10">
    <source>
        <dbReference type="Proteomes" id="UP000184758"/>
    </source>
</evidence>
<evidence type="ECO:0000256" key="5">
    <source>
        <dbReference type="ARBA" id="ARBA00022989"/>
    </source>
</evidence>
<keyword evidence="4 7" id="KW-0812">Transmembrane</keyword>
<dbReference type="STRING" id="28230.SAMN05878443_0976"/>
<feature type="transmembrane region" description="Helical" evidence="7">
    <location>
        <begin position="164"/>
        <end position="181"/>
    </location>
</feature>